<feature type="region of interest" description="Disordered" evidence="2">
    <location>
        <begin position="407"/>
        <end position="441"/>
    </location>
</feature>
<dbReference type="PANTHER" id="PTHR33392:SF6">
    <property type="entry name" value="POLYISOPRENYL-TEICHOIC ACID--PEPTIDOGLYCAN TEICHOIC ACID TRANSFERASE TAGU"/>
    <property type="match status" value="1"/>
</dbReference>
<accession>A0A951Q6F1</accession>
<name>A0A951Q6F1_9CYAN</name>
<feature type="compositionally biased region" description="Pro residues" evidence="2">
    <location>
        <begin position="432"/>
        <end position="441"/>
    </location>
</feature>
<evidence type="ECO:0000313" key="6">
    <source>
        <dbReference type="Proteomes" id="UP000757435"/>
    </source>
</evidence>
<dbReference type="AlphaFoldDB" id="A0A951Q6F1"/>
<evidence type="ECO:0000313" key="5">
    <source>
        <dbReference type="EMBL" id="MBW4657477.1"/>
    </source>
</evidence>
<comment type="caution">
    <text evidence="5">The sequence shown here is derived from an EMBL/GenBank/DDBJ whole genome shotgun (WGS) entry which is preliminary data.</text>
</comment>
<organism evidence="5 6">
    <name type="scientific">Drouetiella hepatica Uher 2000/2452</name>
    <dbReference type="NCBI Taxonomy" id="904376"/>
    <lineage>
        <taxon>Bacteria</taxon>
        <taxon>Bacillati</taxon>
        <taxon>Cyanobacteriota</taxon>
        <taxon>Cyanophyceae</taxon>
        <taxon>Oculatellales</taxon>
        <taxon>Oculatellaceae</taxon>
        <taxon>Drouetiella</taxon>
    </lineage>
</organism>
<gene>
    <name evidence="5" type="ORF">KME15_02290</name>
</gene>
<dbReference type="Gene3D" id="3.40.630.190">
    <property type="entry name" value="LCP protein"/>
    <property type="match status" value="1"/>
</dbReference>
<dbReference type="InterPro" id="IPR027381">
    <property type="entry name" value="LytR/CpsA/Psr_C"/>
</dbReference>
<evidence type="ECO:0000256" key="1">
    <source>
        <dbReference type="ARBA" id="ARBA00006068"/>
    </source>
</evidence>
<dbReference type="Pfam" id="PF13399">
    <property type="entry name" value="LytR_C"/>
    <property type="match status" value="1"/>
</dbReference>
<dbReference type="InterPro" id="IPR004474">
    <property type="entry name" value="LytR_CpsA_psr"/>
</dbReference>
<dbReference type="InterPro" id="IPR050922">
    <property type="entry name" value="LytR/CpsA/Psr_CW_biosynth"/>
</dbReference>
<evidence type="ECO:0000259" key="4">
    <source>
        <dbReference type="Pfam" id="PF13399"/>
    </source>
</evidence>
<dbReference type="NCBIfam" id="TIGR00350">
    <property type="entry name" value="lytR_cpsA_psr"/>
    <property type="match status" value="1"/>
</dbReference>
<feature type="domain" description="LytR/CpsA/Psr regulator C-terminal" evidence="4">
    <location>
        <begin position="316"/>
        <end position="401"/>
    </location>
</feature>
<dbReference type="EMBL" id="JAHHHD010000002">
    <property type="protein sequence ID" value="MBW4657477.1"/>
    <property type="molecule type" value="Genomic_DNA"/>
</dbReference>
<dbReference type="PANTHER" id="PTHR33392">
    <property type="entry name" value="POLYISOPRENYL-TEICHOIC ACID--PEPTIDOGLYCAN TEICHOIC ACID TRANSFERASE TAGU"/>
    <property type="match status" value="1"/>
</dbReference>
<evidence type="ECO:0000256" key="2">
    <source>
        <dbReference type="SAM" id="MobiDB-lite"/>
    </source>
</evidence>
<proteinExistence type="inferred from homology"/>
<reference evidence="5" key="2">
    <citation type="journal article" date="2022" name="Microbiol. Resour. Announc.">
        <title>Metagenome Sequencing to Explore Phylogenomics of Terrestrial Cyanobacteria.</title>
        <authorList>
            <person name="Ward R.D."/>
            <person name="Stajich J.E."/>
            <person name="Johansen J.R."/>
            <person name="Huntemann M."/>
            <person name="Clum A."/>
            <person name="Foster B."/>
            <person name="Foster B."/>
            <person name="Roux S."/>
            <person name="Palaniappan K."/>
            <person name="Varghese N."/>
            <person name="Mukherjee S."/>
            <person name="Reddy T.B.K."/>
            <person name="Daum C."/>
            <person name="Copeland A."/>
            <person name="Chen I.A."/>
            <person name="Ivanova N.N."/>
            <person name="Kyrpides N.C."/>
            <person name="Shapiro N."/>
            <person name="Eloe-Fadrosh E.A."/>
            <person name="Pietrasiak N."/>
        </authorList>
    </citation>
    <scope>NUCLEOTIDE SEQUENCE</scope>
    <source>
        <strain evidence="5">UHER 2000/2452</strain>
    </source>
</reference>
<comment type="similarity">
    <text evidence="1">Belongs to the LytR/CpsA/Psr (LCP) family.</text>
</comment>
<evidence type="ECO:0000259" key="3">
    <source>
        <dbReference type="Pfam" id="PF03816"/>
    </source>
</evidence>
<reference evidence="5" key="1">
    <citation type="submission" date="2021-05" db="EMBL/GenBank/DDBJ databases">
        <authorList>
            <person name="Pietrasiak N."/>
            <person name="Ward R."/>
            <person name="Stajich J.E."/>
            <person name="Kurbessoian T."/>
        </authorList>
    </citation>
    <scope>NUCLEOTIDE SEQUENCE</scope>
    <source>
        <strain evidence="5">UHER 2000/2452</strain>
    </source>
</reference>
<dbReference type="Proteomes" id="UP000757435">
    <property type="component" value="Unassembled WGS sequence"/>
</dbReference>
<sequence length="441" mass="47356">MSSQPLAQRHLTSEEAKVFNQGEISSGDLQLPVLTRPVNILILGTKVLSSDVANPPSSSKNLGYEPTINSLEGLSDTLLLLRFDPANQKLIALSIPRDTRTLVAGRLTKINEANAVGGPASAAKAVSDLLGGVGIDRYVRINVLGVGKLVDALGGVTTYVPQDMRYQDDTQHLYINLKKGEQHLNGDQALQLLRFRHDQYGDIGRIQRQQMLMRSLMEQTLKPATVAKLPQILAVIQSNIDTNLSIEELIALTGFAAKTDRAKVQMLMVPGDFSSSDQSETSYWLPSEDKITALVSHYFDIPAPDYAGDSLSAPLVRIALQDSTGQTELAQATLKSLGEDGYSNTFVDNPWSQPLAKTRIIVQQGNASAGEAIHKVLGFGEVLTESTGNLESDITIRLGQDALPVLGSETSAPAVENPEATESASPANALPSPSPLPMNVQ</sequence>
<feature type="domain" description="Cell envelope-related transcriptional attenuator" evidence="3">
    <location>
        <begin position="75"/>
        <end position="220"/>
    </location>
</feature>
<dbReference type="Pfam" id="PF03816">
    <property type="entry name" value="LytR_cpsA_psr"/>
    <property type="match status" value="1"/>
</dbReference>
<protein>
    <submittedName>
        <fullName evidence="5">LCP family protein</fullName>
    </submittedName>
</protein>